<keyword evidence="2" id="KW-1185">Reference proteome</keyword>
<dbReference type="AlphaFoldDB" id="A0AAW0KTC0"/>
<evidence type="ECO:0000313" key="1">
    <source>
        <dbReference type="EMBL" id="KAK7842055.1"/>
    </source>
</evidence>
<name>A0AAW0KTC0_QUESU</name>
<proteinExistence type="predicted"/>
<reference evidence="1 2" key="1">
    <citation type="journal article" date="2018" name="Sci. Data">
        <title>The draft genome sequence of cork oak.</title>
        <authorList>
            <person name="Ramos A.M."/>
            <person name="Usie A."/>
            <person name="Barbosa P."/>
            <person name="Barros P.M."/>
            <person name="Capote T."/>
            <person name="Chaves I."/>
            <person name="Simoes F."/>
            <person name="Abreu I."/>
            <person name="Carrasquinho I."/>
            <person name="Faro C."/>
            <person name="Guimaraes J.B."/>
            <person name="Mendonca D."/>
            <person name="Nobrega F."/>
            <person name="Rodrigues L."/>
            <person name="Saibo N.J.M."/>
            <person name="Varela M.C."/>
            <person name="Egas C."/>
            <person name="Matos J."/>
            <person name="Miguel C.M."/>
            <person name="Oliveira M.M."/>
            <person name="Ricardo C.P."/>
            <person name="Goncalves S."/>
        </authorList>
    </citation>
    <scope>NUCLEOTIDE SEQUENCE [LARGE SCALE GENOMIC DNA]</scope>
    <source>
        <strain evidence="2">cv. HL8</strain>
    </source>
</reference>
<organism evidence="1 2">
    <name type="scientific">Quercus suber</name>
    <name type="common">Cork oak</name>
    <dbReference type="NCBI Taxonomy" id="58331"/>
    <lineage>
        <taxon>Eukaryota</taxon>
        <taxon>Viridiplantae</taxon>
        <taxon>Streptophyta</taxon>
        <taxon>Embryophyta</taxon>
        <taxon>Tracheophyta</taxon>
        <taxon>Spermatophyta</taxon>
        <taxon>Magnoliopsida</taxon>
        <taxon>eudicotyledons</taxon>
        <taxon>Gunneridae</taxon>
        <taxon>Pentapetalae</taxon>
        <taxon>rosids</taxon>
        <taxon>fabids</taxon>
        <taxon>Fagales</taxon>
        <taxon>Fagaceae</taxon>
        <taxon>Quercus</taxon>
    </lineage>
</organism>
<protein>
    <submittedName>
        <fullName evidence="1">Uncharacterized protein</fullName>
    </submittedName>
</protein>
<evidence type="ECO:0000313" key="2">
    <source>
        <dbReference type="Proteomes" id="UP000237347"/>
    </source>
</evidence>
<sequence length="165" mass="19162">MSLGGKDWDMYKAVFQMFNLLRNNSSELSALEKENSRKRSWMAVGLKLPWDSKRLACFTIIILRQDIKFWGQNINWRDVYDLVFLLELITERTHRNKIFNRFMGACLIGLLSFDIACLIDLMMKSLVSLELPVLACLTLILSNGHTSLELYHSRVSILERIMASK</sequence>
<dbReference type="EMBL" id="PKMF04000228">
    <property type="protein sequence ID" value="KAK7842055.1"/>
    <property type="molecule type" value="Genomic_DNA"/>
</dbReference>
<gene>
    <name evidence="1" type="ORF">CFP56_014399</name>
</gene>
<accession>A0AAW0KTC0</accession>
<dbReference type="Proteomes" id="UP000237347">
    <property type="component" value="Unassembled WGS sequence"/>
</dbReference>
<comment type="caution">
    <text evidence="1">The sequence shown here is derived from an EMBL/GenBank/DDBJ whole genome shotgun (WGS) entry which is preliminary data.</text>
</comment>